<dbReference type="Gramene" id="CDP06013">
    <property type="protein sequence ID" value="CDP06013"/>
    <property type="gene ID" value="GSCOC_T00021357001"/>
</dbReference>
<evidence type="ECO:0000313" key="4">
    <source>
        <dbReference type="Proteomes" id="UP000295252"/>
    </source>
</evidence>
<sequence>MSQIRLSKQLYSHKSRILVFSSKLSVSNPCLPNSPVTSPKINISSNSTANPKPNLKKTNEVDTLMTFQKQEGECIHNTLQFLSPSQLLQVLEVAAVLHPFILHTILSILDCNPSLRPKTTSENLRKFFSKNGDSEEGKVVISNEVTTGKSKVCGFVSFKNGMVGGRGGQRGTRIKENTSSIFGPIP</sequence>
<name>A0A068UEF2_COFCA</name>
<dbReference type="STRING" id="49390.A0A068UEF2"/>
<gene>
    <name evidence="3" type="ORF">GSCOC_T00021357001</name>
</gene>
<evidence type="ECO:0000313" key="3">
    <source>
        <dbReference type="EMBL" id="CDP06013.1"/>
    </source>
</evidence>
<feature type="region of interest" description="Disordered" evidence="1">
    <location>
        <begin position="37"/>
        <end position="56"/>
    </location>
</feature>
<dbReference type="InParanoid" id="A0A068UEF2"/>
<dbReference type="SUPFAM" id="SSF54928">
    <property type="entry name" value="RNA-binding domain, RBD"/>
    <property type="match status" value="1"/>
</dbReference>
<dbReference type="AlphaFoldDB" id="A0A068UEF2"/>
<evidence type="ECO:0000259" key="2">
    <source>
        <dbReference type="Pfam" id="PF00076"/>
    </source>
</evidence>
<accession>A0A068UEF2</accession>
<evidence type="ECO:0000256" key="1">
    <source>
        <dbReference type="SAM" id="MobiDB-lite"/>
    </source>
</evidence>
<keyword evidence="4" id="KW-1185">Reference proteome</keyword>
<dbReference type="InterPro" id="IPR035979">
    <property type="entry name" value="RBD_domain_sf"/>
</dbReference>
<dbReference type="Pfam" id="PF00076">
    <property type="entry name" value="RRM_1"/>
    <property type="match status" value="1"/>
</dbReference>
<dbReference type="Gene3D" id="3.30.70.330">
    <property type="match status" value="1"/>
</dbReference>
<dbReference type="InterPro" id="IPR012677">
    <property type="entry name" value="Nucleotide-bd_a/b_plait_sf"/>
</dbReference>
<dbReference type="Proteomes" id="UP000295252">
    <property type="component" value="Chromosome VII"/>
</dbReference>
<dbReference type="InterPro" id="IPR000504">
    <property type="entry name" value="RRM_dom"/>
</dbReference>
<organism evidence="3 4">
    <name type="scientific">Coffea canephora</name>
    <name type="common">Robusta coffee</name>
    <dbReference type="NCBI Taxonomy" id="49390"/>
    <lineage>
        <taxon>Eukaryota</taxon>
        <taxon>Viridiplantae</taxon>
        <taxon>Streptophyta</taxon>
        <taxon>Embryophyta</taxon>
        <taxon>Tracheophyta</taxon>
        <taxon>Spermatophyta</taxon>
        <taxon>Magnoliopsida</taxon>
        <taxon>eudicotyledons</taxon>
        <taxon>Gunneridae</taxon>
        <taxon>Pentapetalae</taxon>
        <taxon>asterids</taxon>
        <taxon>lamiids</taxon>
        <taxon>Gentianales</taxon>
        <taxon>Rubiaceae</taxon>
        <taxon>Ixoroideae</taxon>
        <taxon>Gardenieae complex</taxon>
        <taxon>Bertiereae - Coffeeae clade</taxon>
        <taxon>Coffeeae</taxon>
        <taxon>Coffea</taxon>
    </lineage>
</organism>
<protein>
    <recommendedName>
        <fullName evidence="2">RRM domain-containing protein</fullName>
    </recommendedName>
</protein>
<feature type="domain" description="RRM" evidence="2">
    <location>
        <begin position="115"/>
        <end position="160"/>
    </location>
</feature>
<dbReference type="EMBL" id="HG739103">
    <property type="protein sequence ID" value="CDP06013.1"/>
    <property type="molecule type" value="Genomic_DNA"/>
</dbReference>
<dbReference type="GO" id="GO:0003723">
    <property type="term" value="F:RNA binding"/>
    <property type="evidence" value="ECO:0007669"/>
    <property type="project" value="InterPro"/>
</dbReference>
<proteinExistence type="predicted"/>
<feature type="compositionally biased region" description="Polar residues" evidence="1">
    <location>
        <begin position="37"/>
        <end position="51"/>
    </location>
</feature>
<reference evidence="4" key="1">
    <citation type="journal article" date="2014" name="Science">
        <title>The coffee genome provides insight into the convergent evolution of caffeine biosynthesis.</title>
        <authorList>
            <person name="Denoeud F."/>
            <person name="Carretero-Paulet L."/>
            <person name="Dereeper A."/>
            <person name="Droc G."/>
            <person name="Guyot R."/>
            <person name="Pietrella M."/>
            <person name="Zheng C."/>
            <person name="Alberti A."/>
            <person name="Anthony F."/>
            <person name="Aprea G."/>
            <person name="Aury J.M."/>
            <person name="Bento P."/>
            <person name="Bernard M."/>
            <person name="Bocs S."/>
            <person name="Campa C."/>
            <person name="Cenci A."/>
            <person name="Combes M.C."/>
            <person name="Crouzillat D."/>
            <person name="Da Silva C."/>
            <person name="Daddiego L."/>
            <person name="De Bellis F."/>
            <person name="Dussert S."/>
            <person name="Garsmeur O."/>
            <person name="Gayraud T."/>
            <person name="Guignon V."/>
            <person name="Jahn K."/>
            <person name="Jamilloux V."/>
            <person name="Joet T."/>
            <person name="Labadie K."/>
            <person name="Lan T."/>
            <person name="Leclercq J."/>
            <person name="Lepelley M."/>
            <person name="Leroy T."/>
            <person name="Li L.T."/>
            <person name="Librado P."/>
            <person name="Lopez L."/>
            <person name="Munoz A."/>
            <person name="Noel B."/>
            <person name="Pallavicini A."/>
            <person name="Perrotta G."/>
            <person name="Poncet V."/>
            <person name="Pot D."/>
            <person name="Priyono X."/>
            <person name="Rigoreau M."/>
            <person name="Rouard M."/>
            <person name="Rozas J."/>
            <person name="Tranchant-Dubreuil C."/>
            <person name="VanBuren R."/>
            <person name="Zhang Q."/>
            <person name="Andrade A.C."/>
            <person name="Argout X."/>
            <person name="Bertrand B."/>
            <person name="de Kochko A."/>
            <person name="Graziosi G."/>
            <person name="Henry R.J."/>
            <person name="Jayarama X."/>
            <person name="Ming R."/>
            <person name="Nagai C."/>
            <person name="Rounsley S."/>
            <person name="Sankoff D."/>
            <person name="Giuliano G."/>
            <person name="Albert V.A."/>
            <person name="Wincker P."/>
            <person name="Lashermes P."/>
        </authorList>
    </citation>
    <scope>NUCLEOTIDE SEQUENCE [LARGE SCALE GENOMIC DNA]</scope>
    <source>
        <strain evidence="4">cv. DH200-94</strain>
    </source>
</reference>